<protein>
    <submittedName>
        <fullName evidence="1">Uncharacterized protein</fullName>
    </submittedName>
</protein>
<dbReference type="EMBL" id="JBBCAQ010000006">
    <property type="protein sequence ID" value="KAK7603660.1"/>
    <property type="molecule type" value="Genomic_DNA"/>
</dbReference>
<sequence length="111" mass="12947">MIRADRTMTDIRVDLSQLPSSSNISQFFNSWRLNSEKIEGIAKNSGSYSPAESENRQKRKELESKLTALQNLYDDRNWEPLEHEHFFSQAERNARQMSSNIIFLIPLRGTE</sequence>
<name>A0AAN9TR42_9HEMI</name>
<reference evidence="1 2" key="1">
    <citation type="submission" date="2024-03" db="EMBL/GenBank/DDBJ databases">
        <title>Adaptation during the transition from Ophiocordyceps entomopathogen to insect associate is accompanied by gene loss and intensified selection.</title>
        <authorList>
            <person name="Ward C.M."/>
            <person name="Onetto C.A."/>
            <person name="Borneman A.R."/>
        </authorList>
    </citation>
    <scope>NUCLEOTIDE SEQUENCE [LARGE SCALE GENOMIC DNA]</scope>
    <source>
        <strain evidence="1">AWRI1</strain>
        <tissue evidence="1">Single Adult Female</tissue>
    </source>
</reference>
<keyword evidence="2" id="KW-1185">Reference proteome</keyword>
<evidence type="ECO:0000313" key="2">
    <source>
        <dbReference type="Proteomes" id="UP001367676"/>
    </source>
</evidence>
<gene>
    <name evidence="1" type="ORF">V9T40_003659</name>
</gene>
<dbReference type="AlphaFoldDB" id="A0AAN9TR42"/>
<comment type="caution">
    <text evidence="1">The sequence shown here is derived from an EMBL/GenBank/DDBJ whole genome shotgun (WGS) entry which is preliminary data.</text>
</comment>
<proteinExistence type="predicted"/>
<dbReference type="Proteomes" id="UP001367676">
    <property type="component" value="Unassembled WGS sequence"/>
</dbReference>
<accession>A0AAN9TR42</accession>
<organism evidence="1 2">
    <name type="scientific">Parthenolecanium corni</name>
    <dbReference type="NCBI Taxonomy" id="536013"/>
    <lineage>
        <taxon>Eukaryota</taxon>
        <taxon>Metazoa</taxon>
        <taxon>Ecdysozoa</taxon>
        <taxon>Arthropoda</taxon>
        <taxon>Hexapoda</taxon>
        <taxon>Insecta</taxon>
        <taxon>Pterygota</taxon>
        <taxon>Neoptera</taxon>
        <taxon>Paraneoptera</taxon>
        <taxon>Hemiptera</taxon>
        <taxon>Sternorrhyncha</taxon>
        <taxon>Coccoidea</taxon>
        <taxon>Coccidae</taxon>
        <taxon>Parthenolecanium</taxon>
    </lineage>
</organism>
<evidence type="ECO:0000313" key="1">
    <source>
        <dbReference type="EMBL" id="KAK7603660.1"/>
    </source>
</evidence>